<reference evidence="1 2" key="1">
    <citation type="submission" date="2021-06" db="EMBL/GenBank/DDBJ databases">
        <authorList>
            <person name="Kallberg Y."/>
            <person name="Tangrot J."/>
            <person name="Rosling A."/>
        </authorList>
    </citation>
    <scope>NUCLEOTIDE SEQUENCE [LARGE SCALE GENOMIC DNA]</scope>
    <source>
        <strain evidence="1 2">120-4 pot B 10/14</strain>
    </source>
</reference>
<evidence type="ECO:0000313" key="2">
    <source>
        <dbReference type="Proteomes" id="UP000789901"/>
    </source>
</evidence>
<comment type="caution">
    <text evidence="1">The sequence shown here is derived from an EMBL/GenBank/DDBJ whole genome shotgun (WGS) entry which is preliminary data.</text>
</comment>
<feature type="non-terminal residue" evidence="1">
    <location>
        <position position="44"/>
    </location>
</feature>
<dbReference type="EMBL" id="CAJVQB010002753">
    <property type="protein sequence ID" value="CAG8586072.1"/>
    <property type="molecule type" value="Genomic_DNA"/>
</dbReference>
<name>A0ABN7UIC7_GIGMA</name>
<proteinExistence type="predicted"/>
<organism evidence="1 2">
    <name type="scientific">Gigaspora margarita</name>
    <dbReference type="NCBI Taxonomy" id="4874"/>
    <lineage>
        <taxon>Eukaryota</taxon>
        <taxon>Fungi</taxon>
        <taxon>Fungi incertae sedis</taxon>
        <taxon>Mucoromycota</taxon>
        <taxon>Glomeromycotina</taxon>
        <taxon>Glomeromycetes</taxon>
        <taxon>Diversisporales</taxon>
        <taxon>Gigasporaceae</taxon>
        <taxon>Gigaspora</taxon>
    </lineage>
</organism>
<protein>
    <submittedName>
        <fullName evidence="1">4357_t:CDS:1</fullName>
    </submittedName>
</protein>
<sequence length="44" mass="5256">MDIDRKIEQSEVRNYKEIDQVLEVQNEKKHGSLVKSEKEVVQKQ</sequence>
<evidence type="ECO:0000313" key="1">
    <source>
        <dbReference type="EMBL" id="CAG8586072.1"/>
    </source>
</evidence>
<keyword evidence="2" id="KW-1185">Reference proteome</keyword>
<dbReference type="Proteomes" id="UP000789901">
    <property type="component" value="Unassembled WGS sequence"/>
</dbReference>
<accession>A0ABN7UIC7</accession>
<gene>
    <name evidence="1" type="ORF">GMARGA_LOCUS6182</name>
</gene>